<dbReference type="CDD" id="cd11712">
    <property type="entry name" value="GINS_A_psf2"/>
    <property type="match status" value="1"/>
</dbReference>
<dbReference type="EMBL" id="WNWW01000773">
    <property type="protein sequence ID" value="KAF3422132.1"/>
    <property type="molecule type" value="Genomic_DNA"/>
</dbReference>
<dbReference type="PANTHER" id="PTHR12772:SF0">
    <property type="entry name" value="DNA REPLICATION COMPLEX GINS PROTEIN PSF2"/>
    <property type="match status" value="1"/>
</dbReference>
<reference evidence="8" key="1">
    <citation type="submission" date="2019-11" db="EMBL/GenBank/DDBJ databases">
        <title>The nuclear and mitochondrial genomes of Frieseomelitta varia - a highly eusocial stingless bee (Meliponini) with a permanently sterile worker caste.</title>
        <authorList>
            <person name="Freitas F.C.P."/>
            <person name="Lourenco A.P."/>
            <person name="Nunes F.M.F."/>
            <person name="Paschoal A.R."/>
            <person name="Abreu F.C.P."/>
            <person name="Barbin F.O."/>
            <person name="Bataglia L."/>
            <person name="Cardoso-Junior C.A.M."/>
            <person name="Cervoni M.S."/>
            <person name="Silva S.R."/>
            <person name="Dalarmi F."/>
            <person name="Del Lama M.A."/>
            <person name="Depintor T.S."/>
            <person name="Ferreira K.M."/>
            <person name="Goria P.S."/>
            <person name="Jaskot M.C."/>
            <person name="Lago D.C."/>
            <person name="Luna-Lucena D."/>
            <person name="Moda L.M."/>
            <person name="Nascimento L."/>
            <person name="Pedrino M."/>
            <person name="Rabico F.O."/>
            <person name="Sanches F.C."/>
            <person name="Santos D.E."/>
            <person name="Santos C.G."/>
            <person name="Vieira J."/>
            <person name="Lopes T.F."/>
            <person name="Barchuk A.R."/>
            <person name="Hartfelder K."/>
            <person name="Simoes Z.L.P."/>
            <person name="Bitondi M.M.G."/>
            <person name="Pinheiro D.G."/>
        </authorList>
    </citation>
    <scope>NUCLEOTIDE SEQUENCE</scope>
    <source>
        <strain evidence="8">USP_RPSP 00005682</strain>
        <tissue evidence="8">Whole individual</tissue>
    </source>
</reference>
<keyword evidence="3 5" id="KW-0235">DNA replication</keyword>
<dbReference type="InterPro" id="IPR007257">
    <property type="entry name" value="GINS_Psf2"/>
</dbReference>
<dbReference type="GO" id="GO:0000811">
    <property type="term" value="C:GINS complex"/>
    <property type="evidence" value="ECO:0007669"/>
    <property type="project" value="TreeGrafter"/>
</dbReference>
<evidence type="ECO:0000256" key="4">
    <source>
        <dbReference type="ARBA" id="ARBA00023242"/>
    </source>
</evidence>
<keyword evidence="9" id="KW-1185">Reference proteome</keyword>
<dbReference type="Pfam" id="PF25005">
    <property type="entry name" value="PSF2_N"/>
    <property type="match status" value="1"/>
</dbReference>
<organism evidence="8 9">
    <name type="scientific">Frieseomelitta varia</name>
    <dbReference type="NCBI Taxonomy" id="561572"/>
    <lineage>
        <taxon>Eukaryota</taxon>
        <taxon>Metazoa</taxon>
        <taxon>Ecdysozoa</taxon>
        <taxon>Arthropoda</taxon>
        <taxon>Hexapoda</taxon>
        <taxon>Insecta</taxon>
        <taxon>Pterygota</taxon>
        <taxon>Neoptera</taxon>
        <taxon>Endopterygota</taxon>
        <taxon>Hymenoptera</taxon>
        <taxon>Apocrita</taxon>
        <taxon>Aculeata</taxon>
        <taxon>Apoidea</taxon>
        <taxon>Anthophila</taxon>
        <taxon>Apidae</taxon>
        <taxon>Frieseomelitta</taxon>
    </lineage>
</organism>
<comment type="similarity">
    <text evidence="2 5">Belongs to the GINS2/PSF2 family.</text>
</comment>
<comment type="caution">
    <text evidence="8">The sequence shown here is derived from an EMBL/GenBank/DDBJ whole genome shotgun (WGS) entry which is preliminary data.</text>
</comment>
<dbReference type="AlphaFoldDB" id="A0A833RSF6"/>
<dbReference type="FunFam" id="3.40.5.50:FF:000001">
    <property type="entry name" value="DNA replication complex GINS protein PSF2"/>
    <property type="match status" value="1"/>
</dbReference>
<dbReference type="PIRSF" id="PIRSF028998">
    <property type="entry name" value="GINS_Psf2_subgr"/>
    <property type="match status" value="1"/>
</dbReference>
<dbReference type="Pfam" id="PF05916">
    <property type="entry name" value="Sld5"/>
    <property type="match status" value="1"/>
</dbReference>
<feature type="domain" description="GINS subunit" evidence="6">
    <location>
        <begin position="65"/>
        <end position="168"/>
    </location>
</feature>
<dbReference type="PANTHER" id="PTHR12772">
    <property type="entry name" value="DNA REPLICATION COMPLEX GINS PROTEIN PSF2"/>
    <property type="match status" value="1"/>
</dbReference>
<dbReference type="GO" id="GO:0006260">
    <property type="term" value="P:DNA replication"/>
    <property type="evidence" value="ECO:0007669"/>
    <property type="project" value="UniProtKB-KW"/>
</dbReference>
<comment type="subunit">
    <text evidence="5">Component of the GINS complex.</text>
</comment>
<dbReference type="GO" id="GO:0071162">
    <property type="term" value="C:CMG complex"/>
    <property type="evidence" value="ECO:0007669"/>
    <property type="project" value="UniProtKB-ARBA"/>
</dbReference>
<evidence type="ECO:0000313" key="8">
    <source>
        <dbReference type="EMBL" id="KAF3422132.1"/>
    </source>
</evidence>
<name>A0A833RSF6_9HYME</name>
<gene>
    <name evidence="8" type="ORF">E2986_04335</name>
</gene>
<evidence type="ECO:0000313" key="9">
    <source>
        <dbReference type="Proteomes" id="UP000655588"/>
    </source>
</evidence>
<dbReference type="FunFam" id="1.20.58.1020:FF:000001">
    <property type="entry name" value="DNA replication complex GINS protein PSF2"/>
    <property type="match status" value="1"/>
</dbReference>
<feature type="domain" description="DNA replication complex GINS protein PSF2 N-terminal" evidence="7">
    <location>
        <begin position="2"/>
        <end position="61"/>
    </location>
</feature>
<protein>
    <recommendedName>
        <fullName evidence="5">DNA replication complex GINS protein PSF2</fullName>
    </recommendedName>
</protein>
<proteinExistence type="inferred from homology"/>
<dbReference type="InterPro" id="IPR056784">
    <property type="entry name" value="PSF2_N"/>
</dbReference>
<dbReference type="GO" id="GO:0000727">
    <property type="term" value="P:double-strand break repair via break-induced replication"/>
    <property type="evidence" value="ECO:0007669"/>
    <property type="project" value="TreeGrafter"/>
</dbReference>
<evidence type="ECO:0000256" key="3">
    <source>
        <dbReference type="ARBA" id="ARBA00022705"/>
    </source>
</evidence>
<evidence type="ECO:0000256" key="2">
    <source>
        <dbReference type="ARBA" id="ARBA00010565"/>
    </source>
</evidence>
<dbReference type="SUPFAM" id="SSF158573">
    <property type="entry name" value="GINS helical bundle-like"/>
    <property type="match status" value="1"/>
</dbReference>
<evidence type="ECO:0000259" key="6">
    <source>
        <dbReference type="Pfam" id="PF05916"/>
    </source>
</evidence>
<dbReference type="InterPro" id="IPR021151">
    <property type="entry name" value="GINS_A"/>
</dbReference>
<evidence type="ECO:0000259" key="7">
    <source>
        <dbReference type="Pfam" id="PF25005"/>
    </source>
</evidence>
<sequence length="182" mass="20767">MDPCEVEFLSEKELVSIVPNFSFDTIHLISGSVGPFRAGLPVKVPIWLAVNLKQQQKCRIINQDWMDADSLNEAKEEEKLSKLFTKMPSNHYMEEAQLLLNVASDDISDADRIKTAIKDIWDIRMSKLRTSIDAFLKSEGLHAKLDHLTAMEINSVRPLLPHALDQMLRIQTVCVFYKIISK</sequence>
<keyword evidence="4 5" id="KW-0539">Nucleus</keyword>
<dbReference type="SUPFAM" id="SSF160059">
    <property type="entry name" value="PriA/YqbF domain"/>
    <property type="match status" value="1"/>
</dbReference>
<evidence type="ECO:0000256" key="1">
    <source>
        <dbReference type="ARBA" id="ARBA00004123"/>
    </source>
</evidence>
<dbReference type="Gene3D" id="3.40.5.50">
    <property type="match status" value="1"/>
</dbReference>
<dbReference type="InterPro" id="IPR036224">
    <property type="entry name" value="GINS_bundle-like_dom_sf"/>
</dbReference>
<evidence type="ECO:0000256" key="5">
    <source>
        <dbReference type="PIRNR" id="PIRNR028998"/>
    </source>
</evidence>
<dbReference type="Proteomes" id="UP000655588">
    <property type="component" value="Unassembled WGS sequence"/>
</dbReference>
<comment type="subcellular location">
    <subcellularLocation>
        <location evidence="1 5">Nucleus</location>
    </subcellularLocation>
</comment>
<accession>A0A833RSF6</accession>
<dbReference type="CDD" id="cd21694">
    <property type="entry name" value="GINS_B_Psf2"/>
    <property type="match status" value="1"/>
</dbReference>
<dbReference type="Gene3D" id="1.20.58.1020">
    <property type="match status" value="1"/>
</dbReference>